<dbReference type="EMBL" id="UINC01107152">
    <property type="protein sequence ID" value="SVC72313.1"/>
    <property type="molecule type" value="Genomic_DNA"/>
</dbReference>
<dbReference type="GO" id="GO:0043531">
    <property type="term" value="F:ADP binding"/>
    <property type="evidence" value="ECO:0007669"/>
    <property type="project" value="TreeGrafter"/>
</dbReference>
<dbReference type="GO" id="GO:0006096">
    <property type="term" value="P:glycolytic process"/>
    <property type="evidence" value="ECO:0007669"/>
    <property type="project" value="InterPro"/>
</dbReference>
<evidence type="ECO:0000256" key="3">
    <source>
        <dbReference type="ARBA" id="ARBA00013061"/>
    </source>
</evidence>
<dbReference type="GO" id="GO:0005829">
    <property type="term" value="C:cytosol"/>
    <property type="evidence" value="ECO:0007669"/>
    <property type="project" value="TreeGrafter"/>
</dbReference>
<dbReference type="InterPro" id="IPR015911">
    <property type="entry name" value="Phosphoglycerate_kinase_CS"/>
</dbReference>
<evidence type="ECO:0000256" key="4">
    <source>
        <dbReference type="ARBA" id="ARBA00022679"/>
    </source>
</evidence>
<organism evidence="8">
    <name type="scientific">marine metagenome</name>
    <dbReference type="NCBI Taxonomy" id="408172"/>
    <lineage>
        <taxon>unclassified sequences</taxon>
        <taxon>metagenomes</taxon>
        <taxon>ecological metagenomes</taxon>
    </lineage>
</organism>
<feature type="non-terminal residue" evidence="8">
    <location>
        <position position="254"/>
    </location>
</feature>
<sequence>MKDNYLRLNQLAIDGKTVLLRADLNVPILEKQGTSINMIDQRLRATIPTIDYLLSKGCKIVLCSHLGRPGGVVDPKLSMKPIADRLSILINKPIKCLTGCIGPDVRTTVDTMTSGELVMLENLRFHPEEEKNDSGFATELAQLADIFVLEAFGTAHRRHASIVGVPKLLPSAPGILLQSELSMLGKVLEAPTKPLSLILGGAKISDKIKILDNLLDKLDVLIIGGGMASNFLKAKGLNKGKSLVEDDGEQLARE</sequence>
<evidence type="ECO:0000256" key="2">
    <source>
        <dbReference type="ARBA" id="ARBA00008982"/>
    </source>
</evidence>
<dbReference type="InterPro" id="IPR036043">
    <property type="entry name" value="Phosphoglycerate_kinase_sf"/>
</dbReference>
<evidence type="ECO:0000313" key="8">
    <source>
        <dbReference type="EMBL" id="SVC72313.1"/>
    </source>
</evidence>
<evidence type="ECO:0000256" key="5">
    <source>
        <dbReference type="ARBA" id="ARBA00022741"/>
    </source>
</evidence>
<keyword evidence="6" id="KW-0418">Kinase</keyword>
<dbReference type="SUPFAM" id="SSF53748">
    <property type="entry name" value="Phosphoglycerate kinase"/>
    <property type="match status" value="1"/>
</dbReference>
<dbReference type="PANTHER" id="PTHR11406">
    <property type="entry name" value="PHOSPHOGLYCERATE KINASE"/>
    <property type="match status" value="1"/>
</dbReference>
<evidence type="ECO:0000256" key="1">
    <source>
        <dbReference type="ARBA" id="ARBA00000642"/>
    </source>
</evidence>
<dbReference type="GO" id="GO:0006094">
    <property type="term" value="P:gluconeogenesis"/>
    <property type="evidence" value="ECO:0007669"/>
    <property type="project" value="TreeGrafter"/>
</dbReference>
<dbReference type="EC" id="2.7.2.3" evidence="3"/>
<evidence type="ECO:0000256" key="6">
    <source>
        <dbReference type="ARBA" id="ARBA00022777"/>
    </source>
</evidence>
<comment type="catalytic activity">
    <reaction evidence="1">
        <text>(2R)-3-phosphoglycerate + ATP = (2R)-3-phospho-glyceroyl phosphate + ADP</text>
        <dbReference type="Rhea" id="RHEA:14801"/>
        <dbReference type="ChEBI" id="CHEBI:30616"/>
        <dbReference type="ChEBI" id="CHEBI:57604"/>
        <dbReference type="ChEBI" id="CHEBI:58272"/>
        <dbReference type="ChEBI" id="CHEBI:456216"/>
        <dbReference type="EC" id="2.7.2.3"/>
    </reaction>
</comment>
<dbReference type="PANTHER" id="PTHR11406:SF23">
    <property type="entry name" value="PHOSPHOGLYCERATE KINASE 1, CHLOROPLASTIC-RELATED"/>
    <property type="match status" value="1"/>
</dbReference>
<dbReference type="AlphaFoldDB" id="A0A382PG14"/>
<dbReference type="Gene3D" id="3.40.50.1260">
    <property type="entry name" value="Phosphoglycerate kinase, N-terminal domain"/>
    <property type="match status" value="2"/>
</dbReference>
<dbReference type="Pfam" id="PF00162">
    <property type="entry name" value="PGK"/>
    <property type="match status" value="1"/>
</dbReference>
<accession>A0A382PG14</accession>
<dbReference type="FunFam" id="3.40.50.1260:FF:000006">
    <property type="entry name" value="Phosphoglycerate kinase"/>
    <property type="match status" value="1"/>
</dbReference>
<keyword evidence="5" id="KW-0547">Nucleotide-binding</keyword>
<keyword evidence="4" id="KW-0808">Transferase</keyword>
<dbReference type="InterPro" id="IPR015824">
    <property type="entry name" value="Phosphoglycerate_kinase_N"/>
</dbReference>
<dbReference type="InterPro" id="IPR001576">
    <property type="entry name" value="Phosphoglycerate_kinase"/>
</dbReference>
<dbReference type="PROSITE" id="PS00111">
    <property type="entry name" value="PGLYCERATE_KINASE"/>
    <property type="match status" value="1"/>
</dbReference>
<proteinExistence type="inferred from homology"/>
<keyword evidence="7" id="KW-0067">ATP-binding</keyword>
<evidence type="ECO:0000256" key="7">
    <source>
        <dbReference type="ARBA" id="ARBA00022840"/>
    </source>
</evidence>
<reference evidence="8" key="1">
    <citation type="submission" date="2018-05" db="EMBL/GenBank/DDBJ databases">
        <authorList>
            <person name="Lanie J.A."/>
            <person name="Ng W.-L."/>
            <person name="Kazmierczak K.M."/>
            <person name="Andrzejewski T.M."/>
            <person name="Davidsen T.M."/>
            <person name="Wayne K.J."/>
            <person name="Tettelin H."/>
            <person name="Glass J.I."/>
            <person name="Rusch D."/>
            <person name="Podicherti R."/>
            <person name="Tsui H.-C.T."/>
            <person name="Winkler M.E."/>
        </authorList>
    </citation>
    <scope>NUCLEOTIDE SEQUENCE</scope>
</reference>
<comment type="similarity">
    <text evidence="2">Belongs to the phosphoglycerate kinase family.</text>
</comment>
<gene>
    <name evidence="8" type="ORF">METZ01_LOCUS325167</name>
</gene>
<dbReference type="GO" id="GO:0004618">
    <property type="term" value="F:phosphoglycerate kinase activity"/>
    <property type="evidence" value="ECO:0007669"/>
    <property type="project" value="UniProtKB-EC"/>
</dbReference>
<name>A0A382PG14_9ZZZZ</name>
<dbReference type="PRINTS" id="PR00477">
    <property type="entry name" value="PHGLYCKINASE"/>
</dbReference>
<protein>
    <recommendedName>
        <fullName evidence="3">phosphoglycerate kinase</fullName>
        <ecNumber evidence="3">2.7.2.3</ecNumber>
    </recommendedName>
</protein>
<dbReference type="GO" id="GO:0005524">
    <property type="term" value="F:ATP binding"/>
    <property type="evidence" value="ECO:0007669"/>
    <property type="project" value="UniProtKB-KW"/>
</dbReference>